<evidence type="ECO:0000256" key="1">
    <source>
        <dbReference type="ARBA" id="ARBA00023235"/>
    </source>
</evidence>
<feature type="binding site" evidence="2">
    <location>
        <position position="202"/>
    </location>
    <ligand>
        <name>substrate</name>
    </ligand>
</feature>
<dbReference type="NCBIfam" id="NF004326">
    <property type="entry name" value="PRK05720.1"/>
    <property type="match status" value="1"/>
</dbReference>
<dbReference type="UniPathway" id="UPA00904">
    <property type="reaction ID" value="UER00874"/>
</dbReference>
<reference evidence="3 4" key="1">
    <citation type="submission" date="2019-02" db="EMBL/GenBank/DDBJ databases">
        <title>Deep-cultivation of Planctomycetes and their phenomic and genomic characterization uncovers novel biology.</title>
        <authorList>
            <person name="Wiegand S."/>
            <person name="Jogler M."/>
            <person name="Boedeker C."/>
            <person name="Pinto D."/>
            <person name="Vollmers J."/>
            <person name="Rivas-Marin E."/>
            <person name="Kohn T."/>
            <person name="Peeters S.H."/>
            <person name="Heuer A."/>
            <person name="Rast P."/>
            <person name="Oberbeckmann S."/>
            <person name="Bunk B."/>
            <person name="Jeske O."/>
            <person name="Meyerdierks A."/>
            <person name="Storesund J.E."/>
            <person name="Kallscheuer N."/>
            <person name="Luecker S."/>
            <person name="Lage O.M."/>
            <person name="Pohl T."/>
            <person name="Merkel B.J."/>
            <person name="Hornburger P."/>
            <person name="Mueller R.-W."/>
            <person name="Bruemmer F."/>
            <person name="Labrenz M."/>
            <person name="Spormann A.M."/>
            <person name="Op den Camp H."/>
            <person name="Overmann J."/>
            <person name="Amann R."/>
            <person name="Jetten M.S.M."/>
            <person name="Mascher T."/>
            <person name="Medema M.H."/>
            <person name="Devos D.P."/>
            <person name="Kaster A.-K."/>
            <person name="Ovreas L."/>
            <person name="Rohde M."/>
            <person name="Galperin M.Y."/>
            <person name="Jogler C."/>
        </authorList>
    </citation>
    <scope>NUCLEOTIDE SEQUENCE [LARGE SCALE GENOMIC DNA]</scope>
    <source>
        <strain evidence="3 4">Pla133</strain>
    </source>
</reference>
<dbReference type="InterPro" id="IPR042529">
    <property type="entry name" value="IF_2B-like_C"/>
</dbReference>
<dbReference type="Proteomes" id="UP000316921">
    <property type="component" value="Chromosome"/>
</dbReference>
<dbReference type="AlphaFoldDB" id="A0A518BKG2"/>
<dbReference type="KEGG" id="pbap:Pla133_25410"/>
<dbReference type="HAMAP" id="MF_01678">
    <property type="entry name" value="Salvage_MtnA"/>
    <property type="match status" value="1"/>
</dbReference>
<dbReference type="GO" id="GO:0019509">
    <property type="term" value="P:L-methionine salvage from methylthioadenosine"/>
    <property type="evidence" value="ECO:0007669"/>
    <property type="project" value="UniProtKB-UniRule"/>
</dbReference>
<dbReference type="InterPro" id="IPR000649">
    <property type="entry name" value="IF-2B-related"/>
</dbReference>
<comment type="catalytic activity">
    <reaction evidence="2">
        <text>5-(methylsulfanyl)-alpha-D-ribose 1-phosphate = 5-(methylsulfanyl)-D-ribulose 1-phosphate</text>
        <dbReference type="Rhea" id="RHEA:19989"/>
        <dbReference type="ChEBI" id="CHEBI:58533"/>
        <dbReference type="ChEBI" id="CHEBI:58548"/>
        <dbReference type="EC" id="5.3.1.23"/>
    </reaction>
</comment>
<dbReference type="Pfam" id="PF01008">
    <property type="entry name" value="IF-2B"/>
    <property type="match status" value="1"/>
</dbReference>
<keyword evidence="1 2" id="KW-0413">Isomerase</keyword>
<dbReference type="InterPro" id="IPR037171">
    <property type="entry name" value="NagB/RpiA_transferase-like"/>
</dbReference>
<keyword evidence="4" id="KW-1185">Reference proteome</keyword>
<feature type="site" description="Transition state stabilizer" evidence="2">
    <location>
        <position position="163"/>
    </location>
</feature>
<dbReference type="FunFam" id="3.40.50.10470:FF:000006">
    <property type="entry name" value="Methylthioribose-1-phosphate isomerase"/>
    <property type="match status" value="1"/>
</dbReference>
<dbReference type="EMBL" id="CP036287">
    <property type="protein sequence ID" value="QDU67458.1"/>
    <property type="molecule type" value="Genomic_DNA"/>
</dbReference>
<dbReference type="PANTHER" id="PTHR43475">
    <property type="entry name" value="METHYLTHIORIBOSE-1-PHOSPHATE ISOMERASE"/>
    <property type="match status" value="1"/>
</dbReference>
<feature type="binding site" evidence="2">
    <location>
        <begin position="50"/>
        <end position="52"/>
    </location>
    <ligand>
        <name>substrate</name>
    </ligand>
</feature>
<comment type="pathway">
    <text evidence="2">Amino-acid biosynthesis; L-methionine biosynthesis via salvage pathway; L-methionine from S-methyl-5-thio-alpha-D-ribose 1-phosphate: step 1/6.</text>
</comment>
<dbReference type="EC" id="5.3.1.23" evidence="2"/>
<dbReference type="RefSeq" id="WP_145065662.1">
    <property type="nucleotide sequence ID" value="NZ_CP036287.1"/>
</dbReference>
<keyword evidence="2" id="KW-0028">Amino-acid biosynthesis</keyword>
<dbReference type="InterPro" id="IPR027363">
    <property type="entry name" value="M1Pi_N"/>
</dbReference>
<name>A0A518BKG2_9BACT</name>
<dbReference type="GO" id="GO:0046523">
    <property type="term" value="F:S-methyl-5-thioribose-1-phosphate isomerase activity"/>
    <property type="evidence" value="ECO:0007669"/>
    <property type="project" value="UniProtKB-UniRule"/>
</dbReference>
<dbReference type="SUPFAM" id="SSF100950">
    <property type="entry name" value="NagB/RpiA/CoA transferase-like"/>
    <property type="match status" value="1"/>
</dbReference>
<dbReference type="InterPro" id="IPR011559">
    <property type="entry name" value="Initiation_fac_2B_a/b/d"/>
</dbReference>
<feature type="binding site" evidence="2">
    <location>
        <begin position="253"/>
        <end position="254"/>
    </location>
    <ligand>
        <name>substrate</name>
    </ligand>
</feature>
<evidence type="ECO:0000256" key="2">
    <source>
        <dbReference type="HAMAP-Rule" id="MF_01678"/>
    </source>
</evidence>
<evidence type="ECO:0000313" key="3">
    <source>
        <dbReference type="EMBL" id="QDU67458.1"/>
    </source>
</evidence>
<dbReference type="Gene3D" id="3.40.50.10470">
    <property type="entry name" value="Translation initiation factor eif-2b, domain 2"/>
    <property type="match status" value="1"/>
</dbReference>
<feature type="active site" description="Proton donor" evidence="2">
    <location>
        <position position="243"/>
    </location>
</feature>
<comment type="similarity">
    <text evidence="2">Belongs to the EIF-2B alpha/beta/delta subunits family. MtnA subfamily.</text>
</comment>
<keyword evidence="2" id="KW-0486">Methionine biosynthesis</keyword>
<dbReference type="Gene3D" id="1.20.120.420">
    <property type="entry name" value="translation initiation factor eif-2b, domain 1"/>
    <property type="match status" value="1"/>
</dbReference>
<sequence length="360" mass="38134">MPAVQTITWEGALSGHARLIEQTLLPERTEYLDVRDVPGMVDAIYRLAVRGAPAIGVAAAYGAVLGIQNETGRSVPDLLRHLDEVCSTLAAARPTAVNLFWALERMKRHAAAVAGGCADGRALAEELLAEAQRVHAEDADQCRRMGEHGAELIRDGMTLLTHCNAGALATGGMGTALAPMYVAAEQGKKISVFADETRPLLQGARLTSWELNQAGIDVKVITDGMAGRVMFEGRVDAVFVGSDRIARNGDVCNKIGTYTVAVLAARHGVPFYVVAPVSTFDAATDSGDLIPIEERAAEEITNGFGRRTVPEGVGVYNPAFDVTPAELVTAIVTEHGLIERPNMAKVEALLRQAGAMAPAS</sequence>
<accession>A0A518BKG2</accession>
<dbReference type="NCBIfam" id="TIGR00524">
    <property type="entry name" value="eIF-2B_rel"/>
    <property type="match status" value="1"/>
</dbReference>
<dbReference type="FunFam" id="1.20.120.420:FF:000003">
    <property type="entry name" value="Methylthioribose-1-phosphate isomerase"/>
    <property type="match status" value="1"/>
</dbReference>
<comment type="function">
    <text evidence="2">Catalyzes the interconversion of methylthioribose-1-phosphate (MTR-1-P) into methylthioribulose-1-phosphate (MTRu-1-P).</text>
</comment>
<organism evidence="3 4">
    <name type="scientific">Engelhardtia mirabilis</name>
    <dbReference type="NCBI Taxonomy" id="2528011"/>
    <lineage>
        <taxon>Bacteria</taxon>
        <taxon>Pseudomonadati</taxon>
        <taxon>Planctomycetota</taxon>
        <taxon>Planctomycetia</taxon>
        <taxon>Planctomycetia incertae sedis</taxon>
        <taxon>Engelhardtia</taxon>
    </lineage>
</organism>
<proteinExistence type="inferred from homology"/>
<dbReference type="PANTHER" id="PTHR43475:SF1">
    <property type="entry name" value="METHYLTHIORIBOSE-1-PHOSPHATE ISOMERASE"/>
    <property type="match status" value="1"/>
</dbReference>
<dbReference type="NCBIfam" id="TIGR00512">
    <property type="entry name" value="salvage_mtnA"/>
    <property type="match status" value="1"/>
</dbReference>
<dbReference type="InterPro" id="IPR005251">
    <property type="entry name" value="IF-M1Pi"/>
</dbReference>
<feature type="binding site" evidence="2">
    <location>
        <position position="93"/>
    </location>
    <ligand>
        <name>substrate</name>
    </ligand>
</feature>
<protein>
    <recommendedName>
        <fullName evidence="2">Methylthioribose-1-phosphate isomerase</fullName>
        <shortName evidence="2">M1Pi</shortName>
        <shortName evidence="2">MTR-1-P isomerase</shortName>
        <ecNumber evidence="2">5.3.1.23</ecNumber>
    </recommendedName>
    <alternativeName>
        <fullName evidence="2">S-methyl-5-thioribose-1-phosphate isomerase</fullName>
    </alternativeName>
</protein>
<gene>
    <name evidence="2 3" type="primary">mtnA</name>
    <name evidence="3" type="ORF">Pla133_25410</name>
</gene>
<evidence type="ECO:0000313" key="4">
    <source>
        <dbReference type="Proteomes" id="UP000316921"/>
    </source>
</evidence>